<name>A0A2P6NLS2_9EUKA</name>
<evidence type="ECO:0000256" key="1">
    <source>
        <dbReference type="SAM" id="SignalP"/>
    </source>
</evidence>
<organism evidence="2 3">
    <name type="scientific">Planoprotostelium fungivorum</name>
    <dbReference type="NCBI Taxonomy" id="1890364"/>
    <lineage>
        <taxon>Eukaryota</taxon>
        <taxon>Amoebozoa</taxon>
        <taxon>Evosea</taxon>
        <taxon>Variosea</taxon>
        <taxon>Cavosteliida</taxon>
        <taxon>Cavosteliaceae</taxon>
        <taxon>Planoprotostelium</taxon>
    </lineage>
</organism>
<dbReference type="AlphaFoldDB" id="A0A2P6NLS2"/>
<dbReference type="InParanoid" id="A0A2P6NLS2"/>
<sequence length="215" mass="24218">MYQLIFLFCITATASAYDYHDYALYGDEFCNSTRPLFQFLFLNPFCNTDQLTMTSVESFTVDYHNGSVQTVQRDWDGPNCTGQSFVRGGLSDLWPRPACSFGAHDRVVQALPSDLSISDDTAIVALYFSPNCTNLWHPDPFDDMSSIRERCVRWLLSISILSEALCGRDLKTLNKFSQLYNVIPTQPVEALVKSAASTITWSIIILFILTIMSST</sequence>
<dbReference type="EMBL" id="MDYQ01000054">
    <property type="protein sequence ID" value="PRP84911.1"/>
    <property type="molecule type" value="Genomic_DNA"/>
</dbReference>
<reference evidence="2 3" key="1">
    <citation type="journal article" date="2018" name="Genome Biol. Evol.">
        <title>Multiple Roots of Fruiting Body Formation in Amoebozoa.</title>
        <authorList>
            <person name="Hillmann F."/>
            <person name="Forbes G."/>
            <person name="Novohradska S."/>
            <person name="Ferling I."/>
            <person name="Riege K."/>
            <person name="Groth M."/>
            <person name="Westermann M."/>
            <person name="Marz M."/>
            <person name="Spaller T."/>
            <person name="Winckler T."/>
            <person name="Schaap P."/>
            <person name="Glockner G."/>
        </authorList>
    </citation>
    <scope>NUCLEOTIDE SEQUENCE [LARGE SCALE GENOMIC DNA]</scope>
    <source>
        <strain evidence="2 3">Jena</strain>
    </source>
</reference>
<protein>
    <submittedName>
        <fullName evidence="2">Uncharacterized protein</fullName>
    </submittedName>
</protein>
<evidence type="ECO:0000313" key="3">
    <source>
        <dbReference type="Proteomes" id="UP000241769"/>
    </source>
</evidence>
<feature type="signal peptide" evidence="1">
    <location>
        <begin position="1"/>
        <end position="16"/>
    </location>
</feature>
<proteinExistence type="predicted"/>
<keyword evidence="1" id="KW-0732">Signal</keyword>
<accession>A0A2P6NLS2</accession>
<dbReference type="Proteomes" id="UP000241769">
    <property type="component" value="Unassembled WGS sequence"/>
</dbReference>
<keyword evidence="3" id="KW-1185">Reference proteome</keyword>
<feature type="chain" id="PRO_5015124265" evidence="1">
    <location>
        <begin position="17"/>
        <end position="215"/>
    </location>
</feature>
<gene>
    <name evidence="2" type="ORF">PROFUN_07565</name>
</gene>
<comment type="caution">
    <text evidence="2">The sequence shown here is derived from an EMBL/GenBank/DDBJ whole genome shotgun (WGS) entry which is preliminary data.</text>
</comment>
<evidence type="ECO:0000313" key="2">
    <source>
        <dbReference type="EMBL" id="PRP84911.1"/>
    </source>
</evidence>